<dbReference type="InterPro" id="IPR017871">
    <property type="entry name" value="ABC_transporter-like_CS"/>
</dbReference>
<dbReference type="PANTHER" id="PTHR43553">
    <property type="entry name" value="HEAVY METAL TRANSPORTER"/>
    <property type="match status" value="1"/>
</dbReference>
<evidence type="ECO:0000259" key="10">
    <source>
        <dbReference type="PROSITE" id="PS50893"/>
    </source>
</evidence>
<dbReference type="SMART" id="SM00382">
    <property type="entry name" value="AAA"/>
    <property type="match status" value="2"/>
</dbReference>
<organism evidence="11 12">
    <name type="scientific">Brachybacterium huguangmaarense</name>
    <dbReference type="NCBI Taxonomy" id="1652028"/>
    <lineage>
        <taxon>Bacteria</taxon>
        <taxon>Bacillati</taxon>
        <taxon>Actinomycetota</taxon>
        <taxon>Actinomycetes</taxon>
        <taxon>Micrococcales</taxon>
        <taxon>Dermabacteraceae</taxon>
        <taxon>Brachybacterium</taxon>
    </lineage>
</organism>
<feature type="domain" description="ABC transporter" evidence="10">
    <location>
        <begin position="271"/>
        <end position="488"/>
    </location>
</feature>
<keyword evidence="5" id="KW-0547">Nucleotide-binding</keyword>
<dbReference type="Gene3D" id="3.40.50.300">
    <property type="entry name" value="P-loop containing nucleotide triphosphate hydrolases"/>
    <property type="match status" value="2"/>
</dbReference>
<dbReference type="RefSeq" id="WP_263593971.1">
    <property type="nucleotide sequence ID" value="NZ_CP107020.1"/>
</dbReference>
<evidence type="ECO:0000313" key="12">
    <source>
        <dbReference type="Proteomes" id="UP001164305"/>
    </source>
</evidence>
<comment type="similarity">
    <text evidence="2">Belongs to the ABC transporter superfamily.</text>
</comment>
<feature type="transmembrane region" description="Helical" evidence="9">
    <location>
        <begin position="567"/>
        <end position="584"/>
    </location>
</feature>
<evidence type="ECO:0000256" key="4">
    <source>
        <dbReference type="ARBA" id="ARBA00022692"/>
    </source>
</evidence>
<comment type="subcellular location">
    <subcellularLocation>
        <location evidence="1">Membrane</location>
        <topology evidence="1">Multi-pass membrane protein</topology>
    </subcellularLocation>
</comment>
<dbReference type="CDD" id="cd03225">
    <property type="entry name" value="ABC_cobalt_CbiO_domain1"/>
    <property type="match status" value="1"/>
</dbReference>
<evidence type="ECO:0000256" key="6">
    <source>
        <dbReference type="ARBA" id="ARBA00022840"/>
    </source>
</evidence>
<dbReference type="PROSITE" id="PS00211">
    <property type="entry name" value="ABC_TRANSPORTER_1"/>
    <property type="match status" value="1"/>
</dbReference>
<dbReference type="InterPro" id="IPR050095">
    <property type="entry name" value="ECF_ABC_transporter_ATP-bd"/>
</dbReference>
<evidence type="ECO:0000256" key="7">
    <source>
        <dbReference type="ARBA" id="ARBA00022989"/>
    </source>
</evidence>
<sequence>MTTRARVGGALEVHDLSWRPAGRRLPTIDHLDLRLEPGSTVLLAGASGSGKSTVLLALAGLLDDESGDLSGRVDGSARRGLVLQQPEHTVVAETVGRDVAFGPENRSVPRAEIWERVHGVLADLVPDVDEAAGPLETSGGQLQRVSLSGALALDPEVLLLDEPVSMLDPASAHEVREAVATLARERTVVIAEHRVEPWLDLADRLLVLGPQARILADGDPRTLLAEQRETLLAAGLELPAPATAAAQETAAAQATVAEPATAGDADVAEVLALEDVAVVHPDGTGRLLAEHLELHAPPGALVAITGPSGAGKSTLLRLVVGLDEPAGGTVRRPEARRRAMVPQNPEHSFVAGTVREEILASLWVSDASIADRLLAATDLAALAGANPFTLSGGEQRRLAIAAALAAQPALLVLDEPTVGLDARRAAAVLDLLDTARAQGCTVVAATHDPVLAARADQRVELAGGPAAQPARLRRRAAPAARLNQLTMLAIGLLAMIGSFAVDSPAVGALVMAPIVVLAPLAVRSLRAAAPRVLPTVLAMATVAWSVVLLSPASIGSAAAWELAAREALRIGALVLPGVLMLGSLDPTRLGDALGQRAHLPARIVVGSTAGLAHLSTFRRSWRILMEARRLRGLAPRWSLRPYASATLGMLVTAIRSATVQAIAMDARGFATAHTRTWAMPSPFTAADAVGGAVGLVLLVWPWIARALVG</sequence>
<feature type="transmembrane region" description="Helical" evidence="9">
    <location>
        <begin position="482"/>
        <end position="501"/>
    </location>
</feature>
<accession>A0ABY6G0P8</accession>
<dbReference type="GO" id="GO:0005524">
    <property type="term" value="F:ATP binding"/>
    <property type="evidence" value="ECO:0007669"/>
    <property type="project" value="UniProtKB-KW"/>
</dbReference>
<dbReference type="Proteomes" id="UP001164305">
    <property type="component" value="Chromosome"/>
</dbReference>
<feature type="transmembrane region" description="Helical" evidence="9">
    <location>
        <begin position="642"/>
        <end position="663"/>
    </location>
</feature>
<dbReference type="EMBL" id="CP107020">
    <property type="protein sequence ID" value="UYG16758.1"/>
    <property type="molecule type" value="Genomic_DNA"/>
</dbReference>
<keyword evidence="8 9" id="KW-0472">Membrane</keyword>
<dbReference type="InterPro" id="IPR027417">
    <property type="entry name" value="P-loop_NTPase"/>
</dbReference>
<keyword evidence="6 11" id="KW-0067">ATP-binding</keyword>
<name>A0ABY6G0P8_9MICO</name>
<dbReference type="InterPro" id="IPR003593">
    <property type="entry name" value="AAA+_ATPase"/>
</dbReference>
<dbReference type="CDD" id="cd16914">
    <property type="entry name" value="EcfT"/>
    <property type="match status" value="1"/>
</dbReference>
<dbReference type="InterPro" id="IPR003439">
    <property type="entry name" value="ABC_transporter-like_ATP-bd"/>
</dbReference>
<feature type="transmembrane region" description="Helical" evidence="9">
    <location>
        <begin position="537"/>
        <end position="560"/>
    </location>
</feature>
<reference evidence="11" key="1">
    <citation type="submission" date="2022-10" db="EMBL/GenBank/DDBJ databases">
        <title>Whole-Genome Sequencing of Brachybacterium huguangmaarense BRM-3, Isolated from Betula schmidtii.</title>
        <authorList>
            <person name="Haam D."/>
        </authorList>
    </citation>
    <scope>NUCLEOTIDE SEQUENCE</scope>
    <source>
        <strain evidence="11">BRM-3</strain>
    </source>
</reference>
<evidence type="ECO:0000256" key="5">
    <source>
        <dbReference type="ARBA" id="ARBA00022741"/>
    </source>
</evidence>
<evidence type="ECO:0000256" key="3">
    <source>
        <dbReference type="ARBA" id="ARBA00022448"/>
    </source>
</evidence>
<evidence type="ECO:0000256" key="2">
    <source>
        <dbReference type="ARBA" id="ARBA00005417"/>
    </source>
</evidence>
<dbReference type="Pfam" id="PF00005">
    <property type="entry name" value="ABC_tran"/>
    <property type="match status" value="2"/>
</dbReference>
<dbReference type="InterPro" id="IPR003339">
    <property type="entry name" value="ABC/ECF_trnsptr_transmembrane"/>
</dbReference>
<feature type="transmembrane region" description="Helical" evidence="9">
    <location>
        <begin position="683"/>
        <end position="703"/>
    </location>
</feature>
<keyword evidence="3" id="KW-0813">Transport</keyword>
<feature type="transmembrane region" description="Helical" evidence="9">
    <location>
        <begin position="508"/>
        <end position="525"/>
    </location>
</feature>
<protein>
    <submittedName>
        <fullName evidence="11">ATP-binding cassette domain-containing protein</fullName>
    </submittedName>
</protein>
<feature type="domain" description="ABC transporter" evidence="10">
    <location>
        <begin position="11"/>
        <end position="236"/>
    </location>
</feature>
<proteinExistence type="inferred from homology"/>
<dbReference type="SUPFAM" id="SSF52540">
    <property type="entry name" value="P-loop containing nucleoside triphosphate hydrolases"/>
    <property type="match status" value="2"/>
</dbReference>
<evidence type="ECO:0000256" key="9">
    <source>
        <dbReference type="SAM" id="Phobius"/>
    </source>
</evidence>
<evidence type="ECO:0000256" key="8">
    <source>
        <dbReference type="ARBA" id="ARBA00023136"/>
    </source>
</evidence>
<evidence type="ECO:0000256" key="1">
    <source>
        <dbReference type="ARBA" id="ARBA00004141"/>
    </source>
</evidence>
<gene>
    <name evidence="11" type="ORF">BRM3_14340</name>
</gene>
<keyword evidence="7 9" id="KW-1133">Transmembrane helix</keyword>
<feature type="transmembrane region" description="Helical" evidence="9">
    <location>
        <begin position="599"/>
        <end position="621"/>
    </location>
</feature>
<dbReference type="InterPro" id="IPR015856">
    <property type="entry name" value="ABC_transpr_CbiO/EcfA_su"/>
</dbReference>
<keyword evidence="4 9" id="KW-0812">Transmembrane</keyword>
<dbReference type="PROSITE" id="PS50893">
    <property type="entry name" value="ABC_TRANSPORTER_2"/>
    <property type="match status" value="2"/>
</dbReference>
<keyword evidence="12" id="KW-1185">Reference proteome</keyword>
<evidence type="ECO:0000313" key="11">
    <source>
        <dbReference type="EMBL" id="UYG16758.1"/>
    </source>
</evidence>
<dbReference type="PANTHER" id="PTHR43553:SF24">
    <property type="entry name" value="ENERGY-COUPLING FACTOR TRANSPORTER ATP-BINDING PROTEIN ECFA1"/>
    <property type="match status" value="1"/>
</dbReference>